<evidence type="ECO:0000313" key="1">
    <source>
        <dbReference type="EMBL" id="MBL4928520.1"/>
    </source>
</evidence>
<accession>A0A8J7STG6</accession>
<protein>
    <submittedName>
        <fullName evidence="1">Uncharacterized protein</fullName>
    </submittedName>
</protein>
<dbReference type="RefSeq" id="WP_202660417.1">
    <property type="nucleotide sequence ID" value="NZ_JAESVP010000004.1"/>
</dbReference>
<dbReference type="Proteomes" id="UP000619033">
    <property type="component" value="Unassembled WGS sequence"/>
</dbReference>
<dbReference type="EMBL" id="JAESVP010000004">
    <property type="protein sequence ID" value="MBL4928520.1"/>
    <property type="molecule type" value="Genomic_DNA"/>
</dbReference>
<sequence>MSLRDGLLKARSHIAWILALAVSTAVIVRLEQLEVGPGLPAGGSAGAAVTSALTGLHRLAAAGDMSPETAAALLIAAQSNAGLTQVDIKALKARAKENPAVAEIIAPLGP</sequence>
<dbReference type="AlphaFoldDB" id="A0A8J7STG6"/>
<gene>
    <name evidence="1" type="ORF">JI744_10430</name>
</gene>
<keyword evidence="2" id="KW-1185">Reference proteome</keyword>
<evidence type="ECO:0000313" key="2">
    <source>
        <dbReference type="Proteomes" id="UP000619033"/>
    </source>
</evidence>
<organism evidence="1 2">
    <name type="scientific">Fuscibacter oryzae</name>
    <dbReference type="NCBI Taxonomy" id="2803939"/>
    <lineage>
        <taxon>Bacteria</taxon>
        <taxon>Pseudomonadati</taxon>
        <taxon>Pseudomonadota</taxon>
        <taxon>Alphaproteobacteria</taxon>
        <taxon>Rhodobacterales</taxon>
        <taxon>Paracoccaceae</taxon>
        <taxon>Fuscibacter</taxon>
    </lineage>
</organism>
<proteinExistence type="predicted"/>
<reference evidence="1" key="1">
    <citation type="submission" date="2021-01" db="EMBL/GenBank/DDBJ databases">
        <title>Genome seq and assembly of Tabrizicola sp. KVB23.</title>
        <authorList>
            <person name="Chhetri G."/>
        </authorList>
    </citation>
    <scope>NUCLEOTIDE SEQUENCE</scope>
    <source>
        <strain evidence="1">KVB23</strain>
    </source>
</reference>
<comment type="caution">
    <text evidence="1">The sequence shown here is derived from an EMBL/GenBank/DDBJ whole genome shotgun (WGS) entry which is preliminary data.</text>
</comment>
<name>A0A8J7STG6_9RHOB</name>